<dbReference type="AlphaFoldDB" id="A0A2J7Z128"/>
<dbReference type="EMBL" id="PGGS01004744">
    <property type="protein sequence ID" value="PNG93973.1"/>
    <property type="molecule type" value="Genomic_DNA"/>
</dbReference>
<dbReference type="Proteomes" id="UP000236333">
    <property type="component" value="Unassembled WGS sequence"/>
</dbReference>
<evidence type="ECO:0000313" key="3">
    <source>
        <dbReference type="EMBL" id="PNG93973.1"/>
    </source>
</evidence>
<keyword evidence="4" id="KW-1185">Reference proteome</keyword>
<dbReference type="SUPFAM" id="SSF68906">
    <property type="entry name" value="SAP domain"/>
    <property type="match status" value="1"/>
</dbReference>
<dbReference type="PROSITE" id="PS50800">
    <property type="entry name" value="SAP"/>
    <property type="match status" value="1"/>
</dbReference>
<reference evidence="3 4" key="1">
    <citation type="journal article" date="2017" name="Mol. Biol. Evol.">
        <title>The 4-celled Tetrabaena socialis nuclear genome reveals the essential components for genetic control of cell number at the origin of multicellularity in the volvocine lineage.</title>
        <authorList>
            <person name="Featherston J."/>
            <person name="Arakaki Y."/>
            <person name="Hanschen E.R."/>
            <person name="Ferris P.J."/>
            <person name="Michod R.E."/>
            <person name="Olson B.J.S.C."/>
            <person name="Nozaki H."/>
            <person name="Durand P.M."/>
        </authorList>
    </citation>
    <scope>NUCLEOTIDE SEQUENCE [LARGE SCALE GENOMIC DNA]</scope>
    <source>
        <strain evidence="3 4">NIES-571</strain>
    </source>
</reference>
<feature type="domain" description="SAP" evidence="2">
    <location>
        <begin position="121"/>
        <end position="155"/>
    </location>
</feature>
<accession>A0A2J7Z128</accession>
<evidence type="ECO:0000313" key="4">
    <source>
        <dbReference type="Proteomes" id="UP000236333"/>
    </source>
</evidence>
<dbReference type="SMART" id="SM00513">
    <property type="entry name" value="SAP"/>
    <property type="match status" value="1"/>
</dbReference>
<dbReference type="OrthoDB" id="445357at2759"/>
<organism evidence="3 4">
    <name type="scientific">Tetrabaena socialis</name>
    <dbReference type="NCBI Taxonomy" id="47790"/>
    <lineage>
        <taxon>Eukaryota</taxon>
        <taxon>Viridiplantae</taxon>
        <taxon>Chlorophyta</taxon>
        <taxon>core chlorophytes</taxon>
        <taxon>Chlorophyceae</taxon>
        <taxon>CS clade</taxon>
        <taxon>Chlamydomonadales</taxon>
        <taxon>Tetrabaenaceae</taxon>
        <taxon>Tetrabaena</taxon>
    </lineage>
</organism>
<evidence type="ECO:0000256" key="1">
    <source>
        <dbReference type="SAM" id="MobiDB-lite"/>
    </source>
</evidence>
<dbReference type="Gene3D" id="1.10.720.30">
    <property type="entry name" value="SAP domain"/>
    <property type="match status" value="1"/>
</dbReference>
<sequence length="163" mass="17003">MLADLQDLPARPRHSGSELALPSSRPYICTHETAPPAHQVILTDQSTSALLRIVRKPTRVAAAAVGKKGADAKGAGKRTLAETGAAPTSERPAKKANAAAAEAGAAASRPASLAAFTADELKAKTIPLLKELLKARGLPVSGAKEELIRRLIDHQRAAKTTPR</sequence>
<name>A0A2J7Z128_9CHLO</name>
<evidence type="ECO:0000259" key="2">
    <source>
        <dbReference type="PROSITE" id="PS50800"/>
    </source>
</evidence>
<gene>
    <name evidence="3" type="ORF">TSOC_015276</name>
</gene>
<protein>
    <recommendedName>
        <fullName evidence="2">SAP domain-containing protein</fullName>
    </recommendedName>
</protein>
<proteinExistence type="predicted"/>
<feature type="compositionally biased region" description="Low complexity" evidence="1">
    <location>
        <begin position="95"/>
        <end position="109"/>
    </location>
</feature>
<dbReference type="Pfam" id="PF02037">
    <property type="entry name" value="SAP"/>
    <property type="match status" value="1"/>
</dbReference>
<dbReference type="InterPro" id="IPR003034">
    <property type="entry name" value="SAP_dom"/>
</dbReference>
<comment type="caution">
    <text evidence="3">The sequence shown here is derived from an EMBL/GenBank/DDBJ whole genome shotgun (WGS) entry which is preliminary data.</text>
</comment>
<feature type="region of interest" description="Disordered" evidence="1">
    <location>
        <begin position="66"/>
        <end position="109"/>
    </location>
</feature>
<feature type="region of interest" description="Disordered" evidence="1">
    <location>
        <begin position="1"/>
        <end position="23"/>
    </location>
</feature>
<dbReference type="InterPro" id="IPR036361">
    <property type="entry name" value="SAP_dom_sf"/>
</dbReference>